<feature type="signal peptide" evidence="6">
    <location>
        <begin position="1"/>
        <end position="27"/>
    </location>
</feature>
<feature type="non-terminal residue" evidence="8">
    <location>
        <position position="1089"/>
    </location>
</feature>
<feature type="domain" description="HYDIN/VesB/CFA65-like Ig-like" evidence="7">
    <location>
        <begin position="619"/>
        <end position="711"/>
    </location>
</feature>
<dbReference type="Proteomes" id="UP000192783">
    <property type="component" value="Unassembled WGS sequence"/>
</dbReference>
<evidence type="ECO:0000259" key="7">
    <source>
        <dbReference type="Pfam" id="PF22544"/>
    </source>
</evidence>
<dbReference type="Gene3D" id="2.60.40.10">
    <property type="entry name" value="Immunoglobulins"/>
    <property type="match status" value="6"/>
</dbReference>
<name>A0A1W1XW86_9BACT</name>
<dbReference type="PANTHER" id="PTHR45912">
    <property type="entry name" value="CILIA- AND FLAGELLA-ASSOCIATED PROTEIN 47"/>
    <property type="match status" value="1"/>
</dbReference>
<dbReference type="Pfam" id="PF22544">
    <property type="entry name" value="HYDIN_VesB_CFA65-like_Ig"/>
    <property type="match status" value="2"/>
</dbReference>
<keyword evidence="3" id="KW-0963">Cytoplasm</keyword>
<evidence type="ECO:0000256" key="1">
    <source>
        <dbReference type="ARBA" id="ARBA00004138"/>
    </source>
</evidence>
<gene>
    <name evidence="8" type="ORF">SAMN02746041_03182</name>
</gene>
<accession>A0A1W1XW86</accession>
<dbReference type="EMBL" id="FWXF01000027">
    <property type="protein sequence ID" value="SMC28104.1"/>
    <property type="molecule type" value="Genomic_DNA"/>
</dbReference>
<evidence type="ECO:0000256" key="2">
    <source>
        <dbReference type="ARBA" id="ARBA00004496"/>
    </source>
</evidence>
<proteinExistence type="predicted"/>
<reference evidence="8 9" key="1">
    <citation type="submission" date="2017-04" db="EMBL/GenBank/DDBJ databases">
        <authorList>
            <person name="Afonso C.L."/>
            <person name="Miller P.J."/>
            <person name="Scott M.A."/>
            <person name="Spackman E."/>
            <person name="Goraichik I."/>
            <person name="Dimitrov K.M."/>
            <person name="Suarez D.L."/>
            <person name="Swayne D.E."/>
        </authorList>
    </citation>
    <scope>NUCLEOTIDE SEQUENCE [LARGE SCALE GENOMIC DNA]</scope>
    <source>
        <strain evidence="8 9">DSM 13146</strain>
    </source>
</reference>
<keyword evidence="9" id="KW-1185">Reference proteome</keyword>
<keyword evidence="5" id="KW-0966">Cell projection</keyword>
<dbReference type="InterPro" id="IPR053879">
    <property type="entry name" value="HYDIN_VesB_CFA65-like_Ig"/>
</dbReference>
<dbReference type="RefSeq" id="WP_170920672.1">
    <property type="nucleotide sequence ID" value="NZ_FWXF01000027.1"/>
</dbReference>
<dbReference type="AlphaFoldDB" id="A0A1W1XW86"/>
<comment type="subcellular location">
    <subcellularLocation>
        <location evidence="1">Cell projection</location>
        <location evidence="1">Cilium</location>
    </subcellularLocation>
    <subcellularLocation>
        <location evidence="2">Cytoplasm</location>
    </subcellularLocation>
</comment>
<sequence length="1089" mass="118836">MKCGKKALFWAAVVMVICVAHSAAVFAEDPSFYIYPTPFTISAPPGGYYYATVTLENPTLTNGDEGYFKFSNFNIPSADSPFSILSTTCDPNKEYKYGEGCEVVIKFEPSSDANPGVVNEYLQFDVQEHLIDPNEPDKTYTYSHPMQGNVISDDMPILLPVGPEWETIDKGDLNIGEPVTYSYTVQNTGTAPAHLTFYDTITVGEPEWIASRELQCPEELQPGETCNFVVTLDPTWQELNYYAYVECPQCITDTYTTEVHITAHATYINYQVFAATNSSCEYNYDPMTCGQYDFGTVNAGDISDEVEFIIKVDSGTLRIDNLQIPDSNFELSDPNHCASATLAPGTTCSFYVSFAPDTPGLHEAPIQITSNAFVEVYDENGNVIDKIYTTEPLTLTGYGSGQDIEVDPDNVDFGNVVFGTDPPQQIITVMNAGSAILSITDVQIEDSINFSMDNQCQDANLQGGETCEILVSFTPQTAEQGLTETNIHISSNDPDENPLTVHLSGTPVTVTVEVDPASKDYGRIPVNSSSEAVFTVTNTGTGEATLSDIALDDGTVFWITEQNCQMDVPMSPGDQCSFTVRALPKQNGVHSANAIISLSAPDNSQITVPLTVEAISATLQPEPDTVDFGNVPLYQSADQTITIRNTGLADGLVGGISIDNPEFVVKDDTCSGKVLSTDETCTVTVRYSPSQTGPAVGQMIITVSDENIETHPASLQANGVDPDVVVTPRQLEFEPYINAPTYASLTVSNAGTESFDITDVEFVSDAYSVAENTCTSLASGEQCDITIKFEPLSGTGGDYSGYAILHTTDPDEQEVRINLTARKLYTTNLGIFYLPPIAGPLKNMSGQWPISTWNLVKTLTEPTDIMAYVTGDVPLTINGVRINPGERKVVAENVVRDNPVQMPLYVSEEHVAGNAEIWLYGTNPNVTHAGRLQVSVWELGNVQIANNEDELHIHKLAEKADIEISLTTAHTTFTADEERAQKNRIDRTIGLVRWKNIPEGLEPNPYTMHLTGYAKTEGSYSLTAEVVMFDANNVEHLLYSDTVTLIVEEPPPIEIAMNPLSSFEELLSDPTNLKTYVNQQQVGRYIITS</sequence>
<evidence type="ECO:0000256" key="4">
    <source>
        <dbReference type="ARBA" id="ARBA00023069"/>
    </source>
</evidence>
<dbReference type="PANTHER" id="PTHR45912:SF3">
    <property type="entry name" value="CILIA- AND FLAGELLA-ASSOCIATED PROTEIN 47"/>
    <property type="match status" value="1"/>
</dbReference>
<dbReference type="NCBIfam" id="NF012200">
    <property type="entry name" value="choice_anch_D"/>
    <property type="match status" value="6"/>
</dbReference>
<feature type="domain" description="HYDIN/VesB/CFA65-like Ig-like" evidence="7">
    <location>
        <begin position="404"/>
        <end position="502"/>
    </location>
</feature>
<dbReference type="InterPro" id="IPR013783">
    <property type="entry name" value="Ig-like_fold"/>
</dbReference>
<evidence type="ECO:0000313" key="9">
    <source>
        <dbReference type="Proteomes" id="UP000192783"/>
    </source>
</evidence>
<evidence type="ECO:0000256" key="6">
    <source>
        <dbReference type="SAM" id="SignalP"/>
    </source>
</evidence>
<keyword evidence="4" id="KW-0969">Cilium</keyword>
<protein>
    <recommendedName>
        <fullName evidence="7">HYDIN/VesB/CFA65-like Ig-like domain-containing protein</fullName>
    </recommendedName>
</protein>
<evidence type="ECO:0000256" key="3">
    <source>
        <dbReference type="ARBA" id="ARBA00022490"/>
    </source>
</evidence>
<feature type="chain" id="PRO_5012077035" description="HYDIN/VesB/CFA65-like Ig-like domain-containing protein" evidence="6">
    <location>
        <begin position="28"/>
        <end position="1089"/>
    </location>
</feature>
<dbReference type="STRING" id="1121390.SAMN02746041_03182"/>
<evidence type="ECO:0000256" key="5">
    <source>
        <dbReference type="ARBA" id="ARBA00023273"/>
    </source>
</evidence>
<dbReference type="GO" id="GO:0005737">
    <property type="term" value="C:cytoplasm"/>
    <property type="evidence" value="ECO:0007669"/>
    <property type="project" value="UniProtKB-SubCell"/>
</dbReference>
<evidence type="ECO:0000313" key="8">
    <source>
        <dbReference type="EMBL" id="SMC28104.1"/>
    </source>
</evidence>
<organism evidence="8 9">
    <name type="scientific">Desulfacinum hydrothermale DSM 13146</name>
    <dbReference type="NCBI Taxonomy" id="1121390"/>
    <lineage>
        <taxon>Bacteria</taxon>
        <taxon>Pseudomonadati</taxon>
        <taxon>Thermodesulfobacteriota</taxon>
        <taxon>Syntrophobacteria</taxon>
        <taxon>Syntrophobacterales</taxon>
        <taxon>Syntrophobacteraceae</taxon>
        <taxon>Desulfacinum</taxon>
    </lineage>
</organism>
<keyword evidence="6" id="KW-0732">Signal</keyword>